<accession>A0A6G7XC05</accession>
<evidence type="ECO:0000313" key="3">
    <source>
        <dbReference type="Proteomes" id="UP000502677"/>
    </source>
</evidence>
<dbReference type="RefSeq" id="WP_166287728.1">
    <property type="nucleotide sequence ID" value="NZ_CP049863.1"/>
</dbReference>
<keyword evidence="3" id="KW-1185">Reference proteome</keyword>
<sequence>MWVLGGFVLLGALFSWYLISPMLTGEADYDGREMFFPFSFLALMAVLASVLPHAFVSEDGTIPTYTDDRYSPALFWYLVGMMALCGLLIALAPAMALFDGYDLSAYVQVPRTRSWESSTAPLWLVAPPYWAGSAVLFFYIVRGVWRRFTRPIPFRSYRGARK</sequence>
<name>A0A6G7XC05_9MICO</name>
<reference evidence="2 3" key="1">
    <citation type="submission" date="2020-03" db="EMBL/GenBank/DDBJ databases">
        <title>Leucobacter sp. nov., isolated from beetles.</title>
        <authorList>
            <person name="Hyun D.-W."/>
            <person name="Bae J.-W."/>
        </authorList>
    </citation>
    <scope>NUCLEOTIDE SEQUENCE [LARGE SCALE GENOMIC DNA]</scope>
    <source>
        <strain evidence="2 3">HDW9C</strain>
    </source>
</reference>
<evidence type="ECO:0000256" key="1">
    <source>
        <dbReference type="SAM" id="Phobius"/>
    </source>
</evidence>
<keyword evidence="1" id="KW-0472">Membrane</keyword>
<feature type="transmembrane region" description="Helical" evidence="1">
    <location>
        <begin position="6"/>
        <end position="23"/>
    </location>
</feature>
<protein>
    <submittedName>
        <fullName evidence="2">Uncharacterized protein</fullName>
    </submittedName>
</protein>
<feature type="transmembrane region" description="Helical" evidence="1">
    <location>
        <begin position="75"/>
        <end position="98"/>
    </location>
</feature>
<dbReference type="KEGG" id="lvi:G7068_01215"/>
<dbReference type="AlphaFoldDB" id="A0A6G7XC05"/>
<dbReference type="Proteomes" id="UP000502677">
    <property type="component" value="Chromosome"/>
</dbReference>
<evidence type="ECO:0000313" key="2">
    <source>
        <dbReference type="EMBL" id="QIK61979.1"/>
    </source>
</evidence>
<organism evidence="2 3">
    <name type="scientific">Leucobacter viscericola</name>
    <dbReference type="NCBI Taxonomy" id="2714935"/>
    <lineage>
        <taxon>Bacteria</taxon>
        <taxon>Bacillati</taxon>
        <taxon>Actinomycetota</taxon>
        <taxon>Actinomycetes</taxon>
        <taxon>Micrococcales</taxon>
        <taxon>Microbacteriaceae</taxon>
        <taxon>Leucobacter</taxon>
    </lineage>
</organism>
<keyword evidence="1" id="KW-1133">Transmembrane helix</keyword>
<gene>
    <name evidence="2" type="ORF">G7068_01215</name>
</gene>
<keyword evidence="1" id="KW-0812">Transmembrane</keyword>
<dbReference type="EMBL" id="CP049863">
    <property type="protein sequence ID" value="QIK61979.1"/>
    <property type="molecule type" value="Genomic_DNA"/>
</dbReference>
<feature type="transmembrane region" description="Helical" evidence="1">
    <location>
        <begin position="119"/>
        <end position="141"/>
    </location>
</feature>
<feature type="transmembrane region" description="Helical" evidence="1">
    <location>
        <begin position="35"/>
        <end position="55"/>
    </location>
</feature>
<proteinExistence type="predicted"/>